<dbReference type="GO" id="GO:0004066">
    <property type="term" value="F:asparagine synthase (glutamine-hydrolyzing) activity"/>
    <property type="evidence" value="ECO:0007669"/>
    <property type="project" value="UniProtKB-EC"/>
</dbReference>
<dbReference type="InterPro" id="IPR014729">
    <property type="entry name" value="Rossmann-like_a/b/a_fold"/>
</dbReference>
<dbReference type="Pfam" id="PF13537">
    <property type="entry name" value="GATase_7"/>
    <property type="match status" value="1"/>
</dbReference>
<evidence type="ECO:0000256" key="7">
    <source>
        <dbReference type="ARBA" id="ARBA00048741"/>
    </source>
</evidence>
<dbReference type="SUPFAM" id="SSF56235">
    <property type="entry name" value="N-terminal nucleophile aminohydrolases (Ntn hydrolases)"/>
    <property type="match status" value="1"/>
</dbReference>
<feature type="active site" description="For GATase activity" evidence="8">
    <location>
        <position position="2"/>
    </location>
</feature>
<feature type="region of interest" description="Disordered" evidence="11">
    <location>
        <begin position="602"/>
        <end position="624"/>
    </location>
</feature>
<dbReference type="InterPro" id="IPR033738">
    <property type="entry name" value="AsnB_N"/>
</dbReference>
<evidence type="ECO:0000256" key="10">
    <source>
        <dbReference type="PIRSR" id="PIRSR001589-3"/>
    </source>
</evidence>
<accession>A0A0S8JIH8</accession>
<evidence type="ECO:0000313" key="14">
    <source>
        <dbReference type="Proteomes" id="UP000051035"/>
    </source>
</evidence>
<comment type="similarity">
    <text evidence="2">Belongs to the asparagine synthetase family.</text>
</comment>
<dbReference type="GO" id="GO:0006529">
    <property type="term" value="P:asparagine biosynthetic process"/>
    <property type="evidence" value="ECO:0007669"/>
    <property type="project" value="UniProtKB-KW"/>
</dbReference>
<name>A0A0S8JIH8_UNCT6</name>
<evidence type="ECO:0000259" key="12">
    <source>
        <dbReference type="PROSITE" id="PS51278"/>
    </source>
</evidence>
<evidence type="ECO:0000313" key="13">
    <source>
        <dbReference type="EMBL" id="KPL09043.1"/>
    </source>
</evidence>
<evidence type="ECO:0000256" key="5">
    <source>
        <dbReference type="ARBA" id="ARBA00022840"/>
    </source>
</evidence>
<evidence type="ECO:0000256" key="9">
    <source>
        <dbReference type="PIRSR" id="PIRSR001589-2"/>
    </source>
</evidence>
<evidence type="ECO:0000256" key="4">
    <source>
        <dbReference type="ARBA" id="ARBA00022741"/>
    </source>
</evidence>
<gene>
    <name evidence="13" type="ORF">AMJ71_07490</name>
</gene>
<dbReference type="Proteomes" id="UP000051035">
    <property type="component" value="Unassembled WGS sequence"/>
</dbReference>
<keyword evidence="8" id="KW-0061">Asparagine biosynthesis</keyword>
<keyword evidence="4 9" id="KW-0547">Nucleotide-binding</keyword>
<dbReference type="PATRIC" id="fig|1703773.3.peg.24"/>
<dbReference type="Gene3D" id="3.40.50.620">
    <property type="entry name" value="HUPs"/>
    <property type="match status" value="2"/>
</dbReference>
<dbReference type="InterPro" id="IPR017932">
    <property type="entry name" value="GATase_2_dom"/>
</dbReference>
<reference evidence="13 14" key="1">
    <citation type="journal article" date="2015" name="Microbiome">
        <title>Genomic resolution of linkages in carbon, nitrogen, and sulfur cycling among widespread estuary sediment bacteria.</title>
        <authorList>
            <person name="Baker B.J."/>
            <person name="Lazar C.S."/>
            <person name="Teske A.P."/>
            <person name="Dick G.J."/>
        </authorList>
    </citation>
    <scope>NUCLEOTIDE SEQUENCE [LARGE SCALE GENOMIC DNA]</scope>
    <source>
        <strain evidence="13">SM1_40</strain>
    </source>
</reference>
<dbReference type="PIRSF" id="PIRSF001589">
    <property type="entry name" value="Asn_synthetase_glu-h"/>
    <property type="match status" value="1"/>
</dbReference>
<comment type="caution">
    <text evidence="13">The sequence shown here is derived from an EMBL/GenBank/DDBJ whole genome shotgun (WGS) entry which is preliminary data.</text>
</comment>
<dbReference type="PROSITE" id="PS51278">
    <property type="entry name" value="GATASE_TYPE_2"/>
    <property type="match status" value="1"/>
</dbReference>
<dbReference type="InterPro" id="IPR051786">
    <property type="entry name" value="ASN_synthetase/amidase"/>
</dbReference>
<dbReference type="EC" id="6.3.5.4" evidence="3"/>
<evidence type="ECO:0000256" key="11">
    <source>
        <dbReference type="SAM" id="MobiDB-lite"/>
    </source>
</evidence>
<proteinExistence type="inferred from homology"/>
<dbReference type="SUPFAM" id="SSF52402">
    <property type="entry name" value="Adenine nucleotide alpha hydrolases-like"/>
    <property type="match status" value="1"/>
</dbReference>
<comment type="catalytic activity">
    <reaction evidence="7">
        <text>L-aspartate + L-glutamine + ATP + H2O = L-asparagine + L-glutamate + AMP + diphosphate + H(+)</text>
        <dbReference type="Rhea" id="RHEA:12228"/>
        <dbReference type="ChEBI" id="CHEBI:15377"/>
        <dbReference type="ChEBI" id="CHEBI:15378"/>
        <dbReference type="ChEBI" id="CHEBI:29985"/>
        <dbReference type="ChEBI" id="CHEBI:29991"/>
        <dbReference type="ChEBI" id="CHEBI:30616"/>
        <dbReference type="ChEBI" id="CHEBI:33019"/>
        <dbReference type="ChEBI" id="CHEBI:58048"/>
        <dbReference type="ChEBI" id="CHEBI:58359"/>
        <dbReference type="ChEBI" id="CHEBI:456215"/>
        <dbReference type="EC" id="6.3.5.4"/>
    </reaction>
</comment>
<keyword evidence="6 8" id="KW-0315">Glutamine amidotransferase</keyword>
<dbReference type="InterPro" id="IPR001962">
    <property type="entry name" value="Asn_synthase"/>
</dbReference>
<dbReference type="GO" id="GO:0005829">
    <property type="term" value="C:cytosol"/>
    <property type="evidence" value="ECO:0007669"/>
    <property type="project" value="TreeGrafter"/>
</dbReference>
<dbReference type="Pfam" id="PF00733">
    <property type="entry name" value="Asn_synthase"/>
    <property type="match status" value="2"/>
</dbReference>
<evidence type="ECO:0000256" key="6">
    <source>
        <dbReference type="ARBA" id="ARBA00022962"/>
    </source>
</evidence>
<organism evidence="13 14">
    <name type="scientific">candidate division TA06 bacterium SM1_40</name>
    <dbReference type="NCBI Taxonomy" id="1703773"/>
    <lineage>
        <taxon>Bacteria</taxon>
        <taxon>Bacteria division TA06</taxon>
    </lineage>
</organism>
<feature type="binding site" evidence="9">
    <location>
        <position position="327"/>
    </location>
    <ligand>
        <name>ATP</name>
        <dbReference type="ChEBI" id="CHEBI:30616"/>
    </ligand>
</feature>
<dbReference type="AlphaFoldDB" id="A0A0S8JIH8"/>
<feature type="binding site" evidence="9">
    <location>
        <position position="256"/>
    </location>
    <ligand>
        <name>ATP</name>
        <dbReference type="ChEBI" id="CHEBI:30616"/>
    </ligand>
</feature>
<evidence type="ECO:0000256" key="8">
    <source>
        <dbReference type="PIRSR" id="PIRSR001589-1"/>
    </source>
</evidence>
<dbReference type="CDD" id="cd00712">
    <property type="entry name" value="AsnB"/>
    <property type="match status" value="1"/>
</dbReference>
<keyword evidence="5 9" id="KW-0067">ATP-binding</keyword>
<feature type="domain" description="Glutamine amidotransferase type-2" evidence="12">
    <location>
        <begin position="2"/>
        <end position="208"/>
    </location>
</feature>
<feature type="binding site" evidence="9">
    <location>
        <position position="95"/>
    </location>
    <ligand>
        <name>L-glutamine</name>
        <dbReference type="ChEBI" id="CHEBI:58359"/>
    </ligand>
</feature>
<evidence type="ECO:0000256" key="3">
    <source>
        <dbReference type="ARBA" id="ARBA00012737"/>
    </source>
</evidence>
<dbReference type="InterPro" id="IPR029055">
    <property type="entry name" value="Ntn_hydrolases_N"/>
</dbReference>
<dbReference type="InterPro" id="IPR006426">
    <property type="entry name" value="Asn_synth_AEB"/>
</dbReference>
<dbReference type="PANTHER" id="PTHR43284:SF1">
    <property type="entry name" value="ASPARAGINE SYNTHETASE"/>
    <property type="match status" value="1"/>
</dbReference>
<evidence type="ECO:0000256" key="2">
    <source>
        <dbReference type="ARBA" id="ARBA00005752"/>
    </source>
</evidence>
<feature type="site" description="Important for beta-aspartyl-AMP intermediate formation" evidence="10">
    <location>
        <position position="422"/>
    </location>
</feature>
<dbReference type="GO" id="GO:0005524">
    <property type="term" value="F:ATP binding"/>
    <property type="evidence" value="ECO:0007669"/>
    <property type="project" value="UniProtKB-KW"/>
</dbReference>
<evidence type="ECO:0000256" key="1">
    <source>
        <dbReference type="ARBA" id="ARBA00005187"/>
    </source>
</evidence>
<dbReference type="NCBIfam" id="TIGR01536">
    <property type="entry name" value="asn_synth_AEB"/>
    <property type="match status" value="1"/>
</dbReference>
<dbReference type="CDD" id="cd01991">
    <property type="entry name" value="Asn_synthase_B_C"/>
    <property type="match status" value="1"/>
</dbReference>
<protein>
    <recommendedName>
        <fullName evidence="3">asparagine synthase (glutamine-hydrolyzing)</fullName>
        <ecNumber evidence="3">6.3.5.4</ecNumber>
    </recommendedName>
</protein>
<dbReference type="PANTHER" id="PTHR43284">
    <property type="entry name" value="ASPARAGINE SYNTHETASE (GLUTAMINE-HYDROLYZING)"/>
    <property type="match status" value="1"/>
</dbReference>
<sequence length="624" mass="72117">MCGICGMAGFSERDLLVRMCATLRHRGPDRWGMFCDEGVGLGSTRLAVIDSVTGRQPMHNEERTIWIVFDGEIYNSPELRRQLLSKGHTFRTASDTETILHLYEEKGEGCLQWIEGMFAFALWDGRQRVLMLARDRIGIKPLHYAILGNRLLFGSEIKALLEYESLGVEVDPRALHDYLSYLCVPAPRTMMKNIRKLRPGHLLTYRGGVVATRCYWEVQPHNPDGRTPTQHREAIRHLMEDAVRRELRSDSPVGVLLSGGADSSTVTALAATYSAERLRTFTVGFAEEDLPRMVRFFDEPFGNPTAIAAYLISEMAKRYVSVVLNGIGGDELFGGYPRYIGWRFIAWYAELPRRLRRHTVSRILDVMEHDPHFNRLIYRFREFDRVADMSRERRYFGLISLFTEDEKRELYSPDLCAALGGEDSASVLDPYLRQDDGSDPVNQLAYTDVRAYLTDNLLTYFDRMSMAVSLETRVPLCDHRLVEYALGIPSWVKMRHLRPKYLMREAVRDLLPRDTLSRRKQGFVLPVERWLRRELRVYVQEVLLDPSTLRRPYFRGDRIERLLFECLDGKRGSGVRVWALLILELWNRLYLDGEGRLSQKEKREARARAHRQPVLPAGSRTFGD</sequence>
<dbReference type="EMBL" id="LJVA01000090">
    <property type="protein sequence ID" value="KPL09043.1"/>
    <property type="molecule type" value="Genomic_DNA"/>
</dbReference>
<comment type="pathway">
    <text evidence="1">Amino-acid biosynthesis; L-asparagine biosynthesis; L-asparagine from L-aspartate (L-Gln route): step 1/1.</text>
</comment>
<keyword evidence="8" id="KW-0028">Amino-acid biosynthesis</keyword>
<dbReference type="Gene3D" id="3.60.20.10">
    <property type="entry name" value="Glutamine Phosphoribosylpyrophosphate, subunit 1, domain 1"/>
    <property type="match status" value="1"/>
</dbReference>